<reference evidence="3" key="1">
    <citation type="journal article" date="2019" name="Int. J. Syst. Evol. Microbiol.">
        <title>The Global Catalogue of Microorganisms (GCM) 10K type strain sequencing project: providing services to taxonomists for standard genome sequencing and annotation.</title>
        <authorList>
            <consortium name="The Broad Institute Genomics Platform"/>
            <consortium name="The Broad Institute Genome Sequencing Center for Infectious Disease"/>
            <person name="Wu L."/>
            <person name="Ma J."/>
        </authorList>
    </citation>
    <scope>NUCLEOTIDE SEQUENCE [LARGE SCALE GENOMIC DNA]</scope>
    <source>
        <strain evidence="3">CCM 7435</strain>
    </source>
</reference>
<dbReference type="EMBL" id="JBHUHD010000001">
    <property type="protein sequence ID" value="MFD2139834.1"/>
    <property type="molecule type" value="Genomic_DNA"/>
</dbReference>
<feature type="transmembrane region" description="Helical" evidence="1">
    <location>
        <begin position="72"/>
        <end position="89"/>
    </location>
</feature>
<accession>A0ABW4YUN2</accession>
<organism evidence="2 3">
    <name type="scientific">Ancylobacter oerskovii</name>
    <dbReference type="NCBI Taxonomy" id="459519"/>
    <lineage>
        <taxon>Bacteria</taxon>
        <taxon>Pseudomonadati</taxon>
        <taxon>Pseudomonadota</taxon>
        <taxon>Alphaproteobacteria</taxon>
        <taxon>Hyphomicrobiales</taxon>
        <taxon>Xanthobacteraceae</taxon>
        <taxon>Ancylobacter</taxon>
    </lineage>
</organism>
<sequence length="144" mass="15872">MAVWTVFEPEETVTGEAGWSERVVLVREAFAWRALFFAPLVLLANRLWLAAFAYVVIEAALLAAYVRFELGTGFLAVLLIPHLFVALELPTLRRLKLVRLGFEEAGVVSADGAEAAERRFFETRLGGSVAPGPVLGLFPEAVRR</sequence>
<comment type="caution">
    <text evidence="2">The sequence shown here is derived from an EMBL/GenBank/DDBJ whole genome shotgun (WGS) entry which is preliminary data.</text>
</comment>
<keyword evidence="1" id="KW-0812">Transmembrane</keyword>
<keyword evidence="1" id="KW-0472">Membrane</keyword>
<evidence type="ECO:0000313" key="3">
    <source>
        <dbReference type="Proteomes" id="UP001597299"/>
    </source>
</evidence>
<proteinExistence type="predicted"/>
<evidence type="ECO:0000256" key="1">
    <source>
        <dbReference type="SAM" id="Phobius"/>
    </source>
</evidence>
<dbReference type="InterPro" id="IPR024399">
    <property type="entry name" value="DUF2628"/>
</dbReference>
<dbReference type="RefSeq" id="WP_213352376.1">
    <property type="nucleotide sequence ID" value="NZ_JAHBGB010000023.1"/>
</dbReference>
<dbReference type="Proteomes" id="UP001597299">
    <property type="component" value="Unassembled WGS sequence"/>
</dbReference>
<protein>
    <submittedName>
        <fullName evidence="2">DUF2628 domain-containing protein</fullName>
    </submittedName>
</protein>
<keyword evidence="1" id="KW-1133">Transmembrane helix</keyword>
<keyword evidence="3" id="KW-1185">Reference proteome</keyword>
<evidence type="ECO:0000313" key="2">
    <source>
        <dbReference type="EMBL" id="MFD2139834.1"/>
    </source>
</evidence>
<name>A0ABW4YUN2_9HYPH</name>
<gene>
    <name evidence="2" type="ORF">ACFSNC_05455</name>
</gene>
<dbReference type="Pfam" id="PF10947">
    <property type="entry name" value="DUF2628"/>
    <property type="match status" value="1"/>
</dbReference>